<proteinExistence type="predicted"/>
<gene>
    <name evidence="6" type="ORF">DILT_LOCUS4998</name>
</gene>
<dbReference type="Pfam" id="PF17902">
    <property type="entry name" value="SH3_10"/>
    <property type="match status" value="1"/>
</dbReference>
<accession>A0A3P7LBF1</accession>
<evidence type="ECO:0000259" key="5">
    <source>
        <dbReference type="Pfam" id="PF17902"/>
    </source>
</evidence>
<evidence type="ECO:0000256" key="2">
    <source>
        <dbReference type="ARBA" id="ARBA00022737"/>
    </source>
</evidence>
<keyword evidence="2" id="KW-0677">Repeat</keyword>
<keyword evidence="4" id="KW-0472">Membrane</keyword>
<evidence type="ECO:0000313" key="6">
    <source>
        <dbReference type="EMBL" id="VDN09167.1"/>
    </source>
</evidence>
<feature type="transmembrane region" description="Helical" evidence="4">
    <location>
        <begin position="465"/>
        <end position="485"/>
    </location>
</feature>
<keyword evidence="7" id="KW-1185">Reference proteome</keyword>
<feature type="domain" description="Desmoplakin SH3" evidence="5">
    <location>
        <begin position="170"/>
        <end position="210"/>
    </location>
</feature>
<protein>
    <recommendedName>
        <fullName evidence="5">Desmoplakin SH3 domain-containing protein</fullName>
    </recommendedName>
</protein>
<dbReference type="Proteomes" id="UP000281553">
    <property type="component" value="Unassembled WGS sequence"/>
</dbReference>
<reference evidence="6 7" key="1">
    <citation type="submission" date="2018-11" db="EMBL/GenBank/DDBJ databases">
        <authorList>
            <consortium name="Pathogen Informatics"/>
        </authorList>
    </citation>
    <scope>NUCLEOTIDE SEQUENCE [LARGE SCALE GENOMIC DNA]</scope>
</reference>
<feature type="compositionally biased region" description="Low complexity" evidence="3">
    <location>
        <begin position="224"/>
        <end position="234"/>
    </location>
</feature>
<name>A0A3P7LBF1_DIBLA</name>
<dbReference type="AlphaFoldDB" id="A0A3P7LBF1"/>
<sequence length="486" mass="55262">MEYIGDTHQALQEEMDRQVGLEADLAEYTRRGIFSAEHYAEFAEQIDVNQCHLEYLAGSTGLEKLFSNLSRNIRSNWKTIQMFSLASRVHICNAAEYQMFYYISDHMFNQINNKTTYLYQQAEEIASDDNYTPVNVAERLTALLNESLKEFQSMSSEILKLIDKAHKVSPVYQRIQPLDRPTMGMMLCDYKTTNFSLRAGQQVIVMDNNMPTPSSSSDEIAAGSTQTESTTTTTTTSMGTQCVCMQRPISPSHQAMPGDRSVTDESTTYTDETECSTDETSHCSGTVTCSSTTCMQKEARMWKVRTPDCAMTMSVPSVAIWLCETDRQAIDHSFQLAEHFVEVWSNLLDSWLVGVINMFSRLFINLEDAEHIHVESQAVLNQLFEELDRAFPGHMTGQINQKFTEILTNLRQRISTEREDSTFSGEVQITTTEIATYRKVLRQFGVSNILFASPPYKCFKCSATLTNFSVVLIVYFDFLINSIWIL</sequence>
<dbReference type="OrthoDB" id="6252596at2759"/>
<keyword evidence="4" id="KW-0812">Transmembrane</keyword>
<evidence type="ECO:0000256" key="4">
    <source>
        <dbReference type="SAM" id="Phobius"/>
    </source>
</evidence>
<dbReference type="InterPro" id="IPR041615">
    <property type="entry name" value="Desmoplakin_SH3"/>
</dbReference>
<organism evidence="6 7">
    <name type="scientific">Dibothriocephalus latus</name>
    <name type="common">Fish tapeworm</name>
    <name type="synonym">Diphyllobothrium latum</name>
    <dbReference type="NCBI Taxonomy" id="60516"/>
    <lineage>
        <taxon>Eukaryota</taxon>
        <taxon>Metazoa</taxon>
        <taxon>Spiralia</taxon>
        <taxon>Lophotrochozoa</taxon>
        <taxon>Platyhelminthes</taxon>
        <taxon>Cestoda</taxon>
        <taxon>Eucestoda</taxon>
        <taxon>Diphyllobothriidea</taxon>
        <taxon>Diphyllobothriidae</taxon>
        <taxon>Dibothriocephalus</taxon>
    </lineage>
</organism>
<evidence type="ECO:0000256" key="1">
    <source>
        <dbReference type="ARBA" id="ARBA00022553"/>
    </source>
</evidence>
<keyword evidence="4" id="KW-1133">Transmembrane helix</keyword>
<feature type="region of interest" description="Disordered" evidence="3">
    <location>
        <begin position="211"/>
        <end position="234"/>
    </location>
</feature>
<evidence type="ECO:0000256" key="3">
    <source>
        <dbReference type="SAM" id="MobiDB-lite"/>
    </source>
</evidence>
<keyword evidence="1" id="KW-0597">Phosphoprotein</keyword>
<evidence type="ECO:0000313" key="7">
    <source>
        <dbReference type="Proteomes" id="UP000281553"/>
    </source>
</evidence>
<dbReference type="EMBL" id="UYRU01046519">
    <property type="protein sequence ID" value="VDN09167.1"/>
    <property type="molecule type" value="Genomic_DNA"/>
</dbReference>